<comment type="caution">
    <text evidence="2">The sequence shown here is derived from an EMBL/GenBank/DDBJ whole genome shotgun (WGS) entry which is preliminary data.</text>
</comment>
<name>A0A8H4R9U4_9HELO</name>
<proteinExistence type="predicted"/>
<accession>A0A8H4R9U4</accession>
<dbReference type="AlphaFoldDB" id="A0A8H4R9U4"/>
<keyword evidence="3" id="KW-1185">Reference proteome</keyword>
<sequence>MAKITATFLPIIASFFATALAAPAPAAAVAPTSEICYPVGSASNAPVSQEVQAVWNFQYDADDGKVYTASALTAFFTSTGTPSATVSGQNIGSGTSASAAASDIATVVAWVINNCNTNGLAGGEATLGDMQISVHS</sequence>
<reference evidence="2 3" key="1">
    <citation type="submission" date="2020-03" db="EMBL/GenBank/DDBJ databases">
        <title>Draft Genome Sequence of Cudoniella acicularis.</title>
        <authorList>
            <person name="Buettner E."/>
            <person name="Kellner H."/>
        </authorList>
    </citation>
    <scope>NUCLEOTIDE SEQUENCE [LARGE SCALE GENOMIC DNA]</scope>
    <source>
        <strain evidence="2 3">DSM 108380</strain>
    </source>
</reference>
<evidence type="ECO:0000313" key="2">
    <source>
        <dbReference type="EMBL" id="KAF4624307.1"/>
    </source>
</evidence>
<feature type="chain" id="PRO_5034046770" evidence="1">
    <location>
        <begin position="22"/>
        <end position="136"/>
    </location>
</feature>
<evidence type="ECO:0000313" key="3">
    <source>
        <dbReference type="Proteomes" id="UP000566819"/>
    </source>
</evidence>
<feature type="signal peptide" evidence="1">
    <location>
        <begin position="1"/>
        <end position="21"/>
    </location>
</feature>
<evidence type="ECO:0000256" key="1">
    <source>
        <dbReference type="SAM" id="SignalP"/>
    </source>
</evidence>
<dbReference type="EMBL" id="JAAMPI010001701">
    <property type="protein sequence ID" value="KAF4624307.1"/>
    <property type="molecule type" value="Genomic_DNA"/>
</dbReference>
<organism evidence="2 3">
    <name type="scientific">Cudoniella acicularis</name>
    <dbReference type="NCBI Taxonomy" id="354080"/>
    <lineage>
        <taxon>Eukaryota</taxon>
        <taxon>Fungi</taxon>
        <taxon>Dikarya</taxon>
        <taxon>Ascomycota</taxon>
        <taxon>Pezizomycotina</taxon>
        <taxon>Leotiomycetes</taxon>
        <taxon>Helotiales</taxon>
        <taxon>Tricladiaceae</taxon>
        <taxon>Cudoniella</taxon>
    </lineage>
</organism>
<gene>
    <name evidence="2" type="ORF">G7Y89_g13866</name>
</gene>
<dbReference type="Proteomes" id="UP000566819">
    <property type="component" value="Unassembled WGS sequence"/>
</dbReference>
<keyword evidence="1" id="KW-0732">Signal</keyword>
<protein>
    <submittedName>
        <fullName evidence="2">Uncharacterized protein</fullName>
    </submittedName>
</protein>